<feature type="transmembrane region" description="Helical" evidence="1">
    <location>
        <begin position="31"/>
        <end position="54"/>
    </location>
</feature>
<evidence type="ECO:0000313" key="2">
    <source>
        <dbReference type="EMBL" id="MCK0537215.1"/>
    </source>
</evidence>
<name>A0ABT0E5V9_9GAMM</name>
<reference evidence="2" key="1">
    <citation type="submission" date="2022-04" db="EMBL/GenBank/DDBJ databases">
        <title>Alcanivorax sp. CY1518 draft genome sequence.</title>
        <authorList>
            <person name="Zhao G."/>
            <person name="An M."/>
        </authorList>
    </citation>
    <scope>NUCLEOTIDE SEQUENCE</scope>
    <source>
        <strain evidence="2">CY1518</strain>
    </source>
</reference>
<dbReference type="EMBL" id="JALKII010000002">
    <property type="protein sequence ID" value="MCK0537215.1"/>
    <property type="molecule type" value="Genomic_DNA"/>
</dbReference>
<accession>A0ABT0E5V9</accession>
<keyword evidence="3" id="KW-1185">Reference proteome</keyword>
<keyword evidence="1" id="KW-1133">Transmembrane helix</keyword>
<dbReference type="RefSeq" id="WP_246950108.1">
    <property type="nucleotide sequence ID" value="NZ_JALKII010000002.1"/>
</dbReference>
<proteinExistence type="predicted"/>
<sequence length="61" mass="6226">MSVSTSQILVLAAIGLLLLNIGYVKRASRAGMVMLCLGVICMVLVISGGVYVGLHGGSATF</sequence>
<keyword evidence="1" id="KW-0812">Transmembrane</keyword>
<keyword evidence="1" id="KW-0472">Membrane</keyword>
<dbReference type="Proteomes" id="UP001165524">
    <property type="component" value="Unassembled WGS sequence"/>
</dbReference>
<feature type="transmembrane region" description="Helical" evidence="1">
    <location>
        <begin position="6"/>
        <end position="24"/>
    </location>
</feature>
<comment type="caution">
    <text evidence="2">The sequence shown here is derived from an EMBL/GenBank/DDBJ whole genome shotgun (WGS) entry which is preliminary data.</text>
</comment>
<gene>
    <name evidence="2" type="ORF">MU846_05775</name>
</gene>
<evidence type="ECO:0000256" key="1">
    <source>
        <dbReference type="SAM" id="Phobius"/>
    </source>
</evidence>
<evidence type="ECO:0000313" key="3">
    <source>
        <dbReference type="Proteomes" id="UP001165524"/>
    </source>
</evidence>
<protein>
    <submittedName>
        <fullName evidence="2">Uncharacterized protein</fullName>
    </submittedName>
</protein>
<organism evidence="2 3">
    <name type="scientific">Alcanivorax quisquiliarum</name>
    <dbReference type="NCBI Taxonomy" id="2933565"/>
    <lineage>
        <taxon>Bacteria</taxon>
        <taxon>Pseudomonadati</taxon>
        <taxon>Pseudomonadota</taxon>
        <taxon>Gammaproteobacteria</taxon>
        <taxon>Oceanospirillales</taxon>
        <taxon>Alcanivoracaceae</taxon>
        <taxon>Alcanivorax</taxon>
    </lineage>
</organism>